<gene>
    <name evidence="1" type="ORF">E9998_05620</name>
</gene>
<reference evidence="1 2" key="1">
    <citation type="journal article" date="2018" name="Int. J. Syst. Evol. Microbiol.">
        <title>Glycomyces paridis sp. nov., isolated from the medicinal plant Paris polyphylla.</title>
        <authorList>
            <person name="Fang X.M."/>
            <person name="Bai J.L."/>
            <person name="Su J."/>
            <person name="Zhao L.L."/>
            <person name="Liu H.Y."/>
            <person name="Ma B.P."/>
            <person name="Zhang Y.Q."/>
            <person name="Yu L.Y."/>
        </authorList>
    </citation>
    <scope>NUCLEOTIDE SEQUENCE [LARGE SCALE GENOMIC DNA]</scope>
    <source>
        <strain evidence="1 2">CPCC 204357</strain>
    </source>
</reference>
<evidence type="ECO:0000313" key="1">
    <source>
        <dbReference type="EMBL" id="THV30853.1"/>
    </source>
</evidence>
<comment type="caution">
    <text evidence="1">The sequence shown here is derived from an EMBL/GenBank/DDBJ whole genome shotgun (WGS) entry which is preliminary data.</text>
</comment>
<dbReference type="OrthoDB" id="5195799at2"/>
<protein>
    <recommendedName>
        <fullName evidence="3">Asp23/Gls24 family envelope stress response protein</fullName>
    </recommendedName>
</protein>
<proteinExistence type="predicted"/>
<evidence type="ECO:0008006" key="3">
    <source>
        <dbReference type="Google" id="ProtNLM"/>
    </source>
</evidence>
<name>A0A4S8PJI2_9ACTN</name>
<dbReference type="Proteomes" id="UP000305792">
    <property type="component" value="Unassembled WGS sequence"/>
</dbReference>
<keyword evidence="2" id="KW-1185">Reference proteome</keyword>
<evidence type="ECO:0000313" key="2">
    <source>
        <dbReference type="Proteomes" id="UP000305792"/>
    </source>
</evidence>
<organism evidence="1 2">
    <name type="scientific">Glycomyces paridis</name>
    <dbReference type="NCBI Taxonomy" id="2126555"/>
    <lineage>
        <taxon>Bacteria</taxon>
        <taxon>Bacillati</taxon>
        <taxon>Actinomycetota</taxon>
        <taxon>Actinomycetes</taxon>
        <taxon>Glycomycetales</taxon>
        <taxon>Glycomycetaceae</taxon>
        <taxon>Glycomyces</taxon>
    </lineage>
</organism>
<dbReference type="EMBL" id="STGX01000003">
    <property type="protein sequence ID" value="THV30853.1"/>
    <property type="molecule type" value="Genomic_DNA"/>
</dbReference>
<dbReference type="AlphaFoldDB" id="A0A4S8PJI2"/>
<accession>A0A4S8PJI2</accession>
<sequence length="103" mass="10312">MTAVAADFAATADAIAAAALAVPGVEGLHGGPGDAIATALPGRRIPGLRIDADTCAVHVAVAWDADMRATAEALRAALLPLTGARTVAVTVEDVGEPRDEDRT</sequence>